<feature type="transmembrane region" description="Helical" evidence="1">
    <location>
        <begin position="50"/>
        <end position="71"/>
    </location>
</feature>
<gene>
    <name evidence="2" type="ORF">FHK82_11625</name>
</gene>
<reference evidence="2 3" key="1">
    <citation type="submission" date="2019-07" db="EMBL/GenBank/DDBJ databases">
        <title>The pathways for chlorine oxyanion respiration interact through the shared metabolite chlorate.</title>
        <authorList>
            <person name="Barnum T.P."/>
            <person name="Cheng Y."/>
            <person name="Hill K.A."/>
            <person name="Lucas L.N."/>
            <person name="Carlson H.K."/>
            <person name="Coates J.D."/>
        </authorList>
    </citation>
    <scope>NUCLEOTIDE SEQUENCE [LARGE SCALE GENOMIC DNA]</scope>
    <source>
        <strain evidence="2">BK-3</strain>
    </source>
</reference>
<evidence type="ECO:0000313" key="3">
    <source>
        <dbReference type="Proteomes" id="UP000317355"/>
    </source>
</evidence>
<keyword evidence="1" id="KW-1133">Transmembrane helix</keyword>
<protein>
    <submittedName>
        <fullName evidence="2">Antitermination protein NusG</fullName>
    </submittedName>
</protein>
<dbReference type="AlphaFoldDB" id="A0A558CXT1"/>
<sequence length="129" mass="14444">MFLKLLLTALVIFGALFTLRMRNQRNLNAPVAAARVANSPRNQPREVRRLPRLLAAGAVLLMLIGMSLYLYHQWSDAYRVVSVRVIDSRSGQSASYQAYKGDIDGRTFTTIDGRVVTLAEVERMEMGAD</sequence>
<keyword evidence="1" id="KW-0472">Membrane</keyword>
<evidence type="ECO:0000313" key="2">
    <source>
        <dbReference type="EMBL" id="TVT53574.1"/>
    </source>
</evidence>
<comment type="caution">
    <text evidence="2">The sequence shown here is derived from an EMBL/GenBank/DDBJ whole genome shotgun (WGS) entry which is preliminary data.</text>
</comment>
<keyword evidence="1" id="KW-0812">Transmembrane</keyword>
<dbReference type="Proteomes" id="UP000317355">
    <property type="component" value="Unassembled WGS sequence"/>
</dbReference>
<evidence type="ECO:0000256" key="1">
    <source>
        <dbReference type="SAM" id="Phobius"/>
    </source>
</evidence>
<name>A0A558CXT1_9GAMM</name>
<dbReference type="EMBL" id="VMRY01000054">
    <property type="protein sequence ID" value="TVT53574.1"/>
    <property type="molecule type" value="Genomic_DNA"/>
</dbReference>
<proteinExistence type="predicted"/>
<accession>A0A558CXT1</accession>
<organism evidence="2 3">
    <name type="scientific">Sedimenticola thiotaurini</name>
    <dbReference type="NCBI Taxonomy" id="1543721"/>
    <lineage>
        <taxon>Bacteria</taxon>
        <taxon>Pseudomonadati</taxon>
        <taxon>Pseudomonadota</taxon>
        <taxon>Gammaproteobacteria</taxon>
        <taxon>Chromatiales</taxon>
        <taxon>Sedimenticolaceae</taxon>
        <taxon>Sedimenticola</taxon>
    </lineage>
</organism>